<gene>
    <name evidence="1" type="ORF">ACFFX0_18480</name>
</gene>
<reference evidence="1 2" key="1">
    <citation type="submission" date="2024-09" db="EMBL/GenBank/DDBJ databases">
        <authorList>
            <person name="Sun Q."/>
            <person name="Mori K."/>
        </authorList>
    </citation>
    <scope>NUCLEOTIDE SEQUENCE [LARGE SCALE GENOMIC DNA]</scope>
    <source>
        <strain evidence="1 2">CCM 7609</strain>
    </source>
</reference>
<keyword evidence="2" id="KW-1185">Reference proteome</keyword>
<organism evidence="1 2">
    <name type="scientific">Citricoccus parietis</name>
    <dbReference type="NCBI Taxonomy" id="592307"/>
    <lineage>
        <taxon>Bacteria</taxon>
        <taxon>Bacillati</taxon>
        <taxon>Actinomycetota</taxon>
        <taxon>Actinomycetes</taxon>
        <taxon>Micrococcales</taxon>
        <taxon>Micrococcaceae</taxon>
        <taxon>Citricoccus</taxon>
    </lineage>
</organism>
<name>A0ABV5G2C8_9MICC</name>
<evidence type="ECO:0000313" key="1">
    <source>
        <dbReference type="EMBL" id="MFB9073082.1"/>
    </source>
</evidence>
<evidence type="ECO:0000313" key="2">
    <source>
        <dbReference type="Proteomes" id="UP001589575"/>
    </source>
</evidence>
<protein>
    <submittedName>
        <fullName evidence="1">Uncharacterized protein</fullName>
    </submittedName>
</protein>
<dbReference type="Proteomes" id="UP001589575">
    <property type="component" value="Unassembled WGS sequence"/>
</dbReference>
<sequence>MVVGHVHGLHGGQGPLAEAEHGELRVGRIRIPALPGGSSVRRKGNLGQVLRDLPDAARFFCAA</sequence>
<dbReference type="EMBL" id="JBHMFI010000001">
    <property type="protein sequence ID" value="MFB9073082.1"/>
    <property type="molecule type" value="Genomic_DNA"/>
</dbReference>
<accession>A0ABV5G2C8</accession>
<proteinExistence type="predicted"/>
<comment type="caution">
    <text evidence="1">The sequence shown here is derived from an EMBL/GenBank/DDBJ whole genome shotgun (WGS) entry which is preliminary data.</text>
</comment>